<keyword evidence="4" id="KW-1185">Reference proteome</keyword>
<dbReference type="EMBL" id="BMZB01000006">
    <property type="protein sequence ID" value="GGZ43142.1"/>
    <property type="molecule type" value="Genomic_DNA"/>
</dbReference>
<dbReference type="SUPFAM" id="SSF46565">
    <property type="entry name" value="Chaperone J-domain"/>
    <property type="match status" value="1"/>
</dbReference>
<organism evidence="3 4">
    <name type="scientific">Asticcacaulis endophyticus</name>
    <dbReference type="NCBI Taxonomy" id="1395890"/>
    <lineage>
        <taxon>Bacteria</taxon>
        <taxon>Pseudomonadati</taxon>
        <taxon>Pseudomonadota</taxon>
        <taxon>Alphaproteobacteria</taxon>
        <taxon>Caulobacterales</taxon>
        <taxon>Caulobacteraceae</taxon>
        <taxon>Asticcacaulis</taxon>
    </lineage>
</organism>
<dbReference type="InterPro" id="IPR001623">
    <property type="entry name" value="DnaJ_domain"/>
</dbReference>
<dbReference type="InterPro" id="IPR036869">
    <property type="entry name" value="J_dom_sf"/>
</dbReference>
<dbReference type="PROSITE" id="PS50076">
    <property type="entry name" value="DNAJ_2"/>
    <property type="match status" value="1"/>
</dbReference>
<keyword evidence="1" id="KW-0812">Transmembrane</keyword>
<accession>A0A918QFB5</accession>
<evidence type="ECO:0000256" key="1">
    <source>
        <dbReference type="SAM" id="Phobius"/>
    </source>
</evidence>
<dbReference type="AlphaFoldDB" id="A0A918QFB5"/>
<dbReference type="Proteomes" id="UP000662572">
    <property type="component" value="Unassembled WGS sequence"/>
</dbReference>
<reference evidence="3" key="1">
    <citation type="journal article" date="2014" name="Int. J. Syst. Evol. Microbiol.">
        <title>Complete genome sequence of Corynebacterium casei LMG S-19264T (=DSM 44701T), isolated from a smear-ripened cheese.</title>
        <authorList>
            <consortium name="US DOE Joint Genome Institute (JGI-PGF)"/>
            <person name="Walter F."/>
            <person name="Albersmeier A."/>
            <person name="Kalinowski J."/>
            <person name="Ruckert C."/>
        </authorList>
    </citation>
    <scope>NUCLEOTIDE SEQUENCE</scope>
    <source>
        <strain evidence="3">KCTC 32296</strain>
    </source>
</reference>
<reference evidence="3" key="2">
    <citation type="submission" date="2020-09" db="EMBL/GenBank/DDBJ databases">
        <authorList>
            <person name="Sun Q."/>
            <person name="Kim S."/>
        </authorList>
    </citation>
    <scope>NUCLEOTIDE SEQUENCE</scope>
    <source>
        <strain evidence="3">KCTC 32296</strain>
    </source>
</reference>
<evidence type="ECO:0000313" key="3">
    <source>
        <dbReference type="EMBL" id="GGZ43142.1"/>
    </source>
</evidence>
<dbReference type="Pfam" id="PF00226">
    <property type="entry name" value="DnaJ"/>
    <property type="match status" value="1"/>
</dbReference>
<keyword evidence="1" id="KW-1133">Transmembrane helix</keyword>
<comment type="caution">
    <text evidence="3">The sequence shown here is derived from an EMBL/GenBank/DDBJ whole genome shotgun (WGS) entry which is preliminary data.</text>
</comment>
<evidence type="ECO:0000259" key="2">
    <source>
        <dbReference type="PROSITE" id="PS50076"/>
    </source>
</evidence>
<protein>
    <recommendedName>
        <fullName evidence="2">J domain-containing protein</fullName>
    </recommendedName>
</protein>
<sequence length="149" mass="15910">MIYILGALLGGFALLVWLGRKANAGKLKPGPWIRQGGTINALLALMTLISGGMSVFRGQWIIGGALILLALAFLGGTRFRYEGDKSPQPARTDMTRAGAFKVLGLSEGADRKTILSTYRRLMKDAHPDLGGTKEKAAALNAARDILLKS</sequence>
<dbReference type="Gene3D" id="1.10.287.110">
    <property type="entry name" value="DnaJ domain"/>
    <property type="match status" value="1"/>
</dbReference>
<name>A0A918QFB5_9CAUL</name>
<dbReference type="RefSeq" id="WP_189488546.1">
    <property type="nucleotide sequence ID" value="NZ_BMZB01000006.1"/>
</dbReference>
<proteinExistence type="predicted"/>
<feature type="transmembrane region" description="Helical" evidence="1">
    <location>
        <begin position="60"/>
        <end position="81"/>
    </location>
</feature>
<dbReference type="CDD" id="cd06257">
    <property type="entry name" value="DnaJ"/>
    <property type="match status" value="1"/>
</dbReference>
<keyword evidence="1" id="KW-0472">Membrane</keyword>
<gene>
    <name evidence="3" type="ORF">GCM10011273_32430</name>
</gene>
<feature type="domain" description="J" evidence="2">
    <location>
        <begin position="98"/>
        <end position="149"/>
    </location>
</feature>
<evidence type="ECO:0000313" key="4">
    <source>
        <dbReference type="Proteomes" id="UP000662572"/>
    </source>
</evidence>